<dbReference type="FunFam" id="3.30.160.60:FF:000065">
    <property type="entry name" value="B-cell CLL/lymphoma 6, member B"/>
    <property type="match status" value="1"/>
</dbReference>
<evidence type="ECO:0000313" key="15">
    <source>
        <dbReference type="Proteomes" id="UP000261640"/>
    </source>
</evidence>
<keyword evidence="7" id="KW-0805">Transcription regulation</keyword>
<keyword evidence="6" id="KW-0862">Zinc</keyword>
<dbReference type="FunFam" id="3.30.160.60:FF:000006">
    <property type="entry name" value="Zinc finger protein 184 (Kruppel-like)"/>
    <property type="match status" value="1"/>
</dbReference>
<dbReference type="PROSITE" id="PS00028">
    <property type="entry name" value="ZINC_FINGER_C2H2_1"/>
    <property type="match status" value="8"/>
</dbReference>
<evidence type="ECO:0000256" key="6">
    <source>
        <dbReference type="ARBA" id="ARBA00022833"/>
    </source>
</evidence>
<evidence type="ECO:0000256" key="7">
    <source>
        <dbReference type="ARBA" id="ARBA00023015"/>
    </source>
</evidence>
<evidence type="ECO:0000256" key="8">
    <source>
        <dbReference type="ARBA" id="ARBA00023125"/>
    </source>
</evidence>
<comment type="similarity">
    <text evidence="2">Belongs to the krueppel C2H2-type zinc-finger protein family.</text>
</comment>
<feature type="domain" description="C2H2-type" evidence="13">
    <location>
        <begin position="376"/>
        <end position="403"/>
    </location>
</feature>
<keyword evidence="5 11" id="KW-0863">Zinc-finger</keyword>
<feature type="domain" description="C2H2-type" evidence="13">
    <location>
        <begin position="148"/>
        <end position="171"/>
    </location>
</feature>
<feature type="domain" description="C2H2-type" evidence="13">
    <location>
        <begin position="404"/>
        <end position="431"/>
    </location>
</feature>
<dbReference type="GO" id="GO:0005634">
    <property type="term" value="C:nucleus"/>
    <property type="evidence" value="ECO:0007669"/>
    <property type="project" value="UniProtKB-SubCell"/>
</dbReference>
<dbReference type="SMART" id="SM00355">
    <property type="entry name" value="ZnF_C2H2"/>
    <property type="match status" value="11"/>
</dbReference>
<dbReference type="GeneTree" id="ENSGT00940000161979"/>
<feature type="region of interest" description="Disordered" evidence="12">
    <location>
        <begin position="283"/>
        <end position="318"/>
    </location>
</feature>
<evidence type="ECO:0000256" key="10">
    <source>
        <dbReference type="ARBA" id="ARBA00023242"/>
    </source>
</evidence>
<keyword evidence="3" id="KW-0479">Metal-binding</keyword>
<dbReference type="PANTHER" id="PTHR47772:SF7">
    <property type="entry name" value="ZINC FINGER PROTEIN 160"/>
    <property type="match status" value="1"/>
</dbReference>
<keyword evidence="15" id="KW-1185">Reference proteome</keyword>
<reference evidence="14" key="2">
    <citation type="submission" date="2025-09" db="UniProtKB">
        <authorList>
            <consortium name="Ensembl"/>
        </authorList>
    </citation>
    <scope>IDENTIFICATION</scope>
</reference>
<dbReference type="GO" id="GO:0008270">
    <property type="term" value="F:zinc ion binding"/>
    <property type="evidence" value="ECO:0007669"/>
    <property type="project" value="UniProtKB-KW"/>
</dbReference>
<dbReference type="InterPro" id="IPR050636">
    <property type="entry name" value="C2H2-ZF_domain-containing"/>
</dbReference>
<proteinExistence type="inferred from homology"/>
<evidence type="ECO:0000256" key="4">
    <source>
        <dbReference type="ARBA" id="ARBA00022737"/>
    </source>
</evidence>
<feature type="region of interest" description="Disordered" evidence="12">
    <location>
        <begin position="196"/>
        <end position="270"/>
    </location>
</feature>
<feature type="domain" description="C2H2-type" evidence="13">
    <location>
        <begin position="488"/>
        <end position="515"/>
    </location>
</feature>
<dbReference type="InterPro" id="IPR036236">
    <property type="entry name" value="Znf_C2H2_sf"/>
</dbReference>
<feature type="compositionally biased region" description="Acidic residues" evidence="12">
    <location>
        <begin position="303"/>
        <end position="316"/>
    </location>
</feature>
<comment type="subcellular location">
    <subcellularLocation>
        <location evidence="1">Nucleus</location>
    </subcellularLocation>
</comment>
<dbReference type="Proteomes" id="UP000261640">
    <property type="component" value="Unplaced"/>
</dbReference>
<keyword evidence="10" id="KW-0539">Nucleus</keyword>
<evidence type="ECO:0000313" key="14">
    <source>
        <dbReference type="Ensembl" id="ENSMAMP00000047554.1"/>
    </source>
</evidence>
<evidence type="ECO:0000256" key="12">
    <source>
        <dbReference type="SAM" id="MobiDB-lite"/>
    </source>
</evidence>
<keyword evidence="8" id="KW-0238">DNA-binding</keyword>
<feature type="domain" description="C2H2-type" evidence="13">
    <location>
        <begin position="176"/>
        <end position="203"/>
    </location>
</feature>
<dbReference type="InterPro" id="IPR013087">
    <property type="entry name" value="Znf_C2H2_type"/>
</dbReference>
<evidence type="ECO:0000256" key="9">
    <source>
        <dbReference type="ARBA" id="ARBA00023163"/>
    </source>
</evidence>
<evidence type="ECO:0000259" key="13">
    <source>
        <dbReference type="PROSITE" id="PS50157"/>
    </source>
</evidence>
<evidence type="ECO:0000256" key="5">
    <source>
        <dbReference type="ARBA" id="ARBA00022771"/>
    </source>
</evidence>
<evidence type="ECO:0000256" key="1">
    <source>
        <dbReference type="ARBA" id="ARBA00004123"/>
    </source>
</evidence>
<dbReference type="PROSITE" id="PS50157">
    <property type="entry name" value="ZINC_FINGER_C2H2_2"/>
    <property type="match status" value="11"/>
</dbReference>
<feature type="domain" description="C2H2-type" evidence="13">
    <location>
        <begin position="88"/>
        <end position="115"/>
    </location>
</feature>
<feature type="compositionally biased region" description="Polar residues" evidence="12">
    <location>
        <begin position="231"/>
        <end position="244"/>
    </location>
</feature>
<protein>
    <recommendedName>
        <fullName evidence="13">C2H2-type domain-containing protein</fullName>
    </recommendedName>
</protein>
<dbReference type="Ensembl" id="ENSMAMT00000051386.1">
    <property type="protein sequence ID" value="ENSMAMP00000047554.1"/>
    <property type="gene ID" value="ENSMAMG00000028559.1"/>
</dbReference>
<feature type="domain" description="C2H2-type" evidence="13">
    <location>
        <begin position="322"/>
        <end position="349"/>
    </location>
</feature>
<organism evidence="14 15">
    <name type="scientific">Mastacembelus armatus</name>
    <name type="common">zig-zag eel</name>
    <dbReference type="NCBI Taxonomy" id="205130"/>
    <lineage>
        <taxon>Eukaryota</taxon>
        <taxon>Metazoa</taxon>
        <taxon>Chordata</taxon>
        <taxon>Craniata</taxon>
        <taxon>Vertebrata</taxon>
        <taxon>Euteleostomi</taxon>
        <taxon>Actinopterygii</taxon>
        <taxon>Neopterygii</taxon>
        <taxon>Teleostei</taxon>
        <taxon>Neoteleostei</taxon>
        <taxon>Acanthomorphata</taxon>
        <taxon>Anabantaria</taxon>
        <taxon>Synbranchiformes</taxon>
        <taxon>Mastacembelidae</taxon>
        <taxon>Mastacembelus</taxon>
    </lineage>
</organism>
<accession>A0A7N8X5R2</accession>
<dbReference type="PANTHER" id="PTHR47772">
    <property type="entry name" value="ZINC FINGER PROTEIN 200"/>
    <property type="match status" value="1"/>
</dbReference>
<feature type="domain" description="C2H2-type" evidence="13">
    <location>
        <begin position="60"/>
        <end position="87"/>
    </location>
</feature>
<reference evidence="14" key="1">
    <citation type="submission" date="2025-08" db="UniProtKB">
        <authorList>
            <consortium name="Ensembl"/>
        </authorList>
    </citation>
    <scope>IDENTIFICATION</scope>
</reference>
<feature type="compositionally biased region" description="Polar residues" evidence="12">
    <location>
        <begin position="285"/>
        <end position="302"/>
    </location>
</feature>
<dbReference type="GO" id="GO:0003677">
    <property type="term" value="F:DNA binding"/>
    <property type="evidence" value="ECO:0007669"/>
    <property type="project" value="UniProtKB-KW"/>
</dbReference>
<feature type="domain" description="C2H2-type" evidence="13">
    <location>
        <begin position="431"/>
        <end position="458"/>
    </location>
</feature>
<feature type="domain" description="C2H2-type" evidence="13">
    <location>
        <begin position="516"/>
        <end position="538"/>
    </location>
</feature>
<evidence type="ECO:0000256" key="11">
    <source>
        <dbReference type="PROSITE-ProRule" id="PRU00042"/>
    </source>
</evidence>
<evidence type="ECO:0000256" key="2">
    <source>
        <dbReference type="ARBA" id="ARBA00006991"/>
    </source>
</evidence>
<dbReference type="Pfam" id="PF00096">
    <property type="entry name" value="zf-C2H2"/>
    <property type="match status" value="6"/>
</dbReference>
<keyword evidence="9" id="KW-0804">Transcription</keyword>
<dbReference type="InParanoid" id="A0A7N8X5R2"/>
<feature type="compositionally biased region" description="Polar residues" evidence="12">
    <location>
        <begin position="206"/>
        <end position="225"/>
    </location>
</feature>
<dbReference type="AlphaFoldDB" id="A0A7N8X5R2"/>
<dbReference type="SUPFAM" id="SSF57667">
    <property type="entry name" value="beta-beta-alpha zinc fingers"/>
    <property type="match status" value="5"/>
</dbReference>
<feature type="region of interest" description="Disordered" evidence="12">
    <location>
        <begin position="447"/>
        <end position="480"/>
    </location>
</feature>
<dbReference type="FunFam" id="3.30.160.60:FF:000671">
    <property type="entry name" value="Zinc finger protein 26"/>
    <property type="match status" value="1"/>
</dbReference>
<sequence length="547" mass="62221">MHCGHRYASQTACLQHEAFCDGVYKEGLSRDKSGPAIKLSNVSTLREAIQTSQVEGEAEYKCKFCTKTFLKSRNLRRHILSHNEVKPYRCKACDSCFSRYDHLKVHQTRCKGKRQRLEVCIPKISLDDVGKGWQNKFGNEPPKKQETFECEVCPRSFSTQSKLSRHVTMFHVTKLFKCMRCDTSFAHEKSLKKHKKRKKCRKVSNETDGSVPQETKPPTENMTKSLHQESSKTTGTGVLQTNFSCKDDSMDKSPQNSEEAEAQSSSSKEKKAVQYQCSECDMSFTDDNSSREQSTSQVSITGESDENENNSEDSDSDSAPYFPCHVCGKTFPTSESLEDHQLCHLGEKPHECEECGRCFFQSSQLQQHQRMHKSEFQCQACGRGFVSLFALRKHKHSHGKSRPYRCSKCPLSFTGPSQLAEHMSTHREENFPCDICNHVFLSKSSRAEHRKSHSKSMDQSSFSVSREEHQAPPSHSDSSSVISKELKYRCGVCSERFRDPEELSEHGCMAANERPYSCSDCDKYFLHASHLKKHRATHQLAGNKVCS</sequence>
<feature type="domain" description="C2H2-type" evidence="13">
    <location>
        <begin position="350"/>
        <end position="377"/>
    </location>
</feature>
<name>A0A7N8X5R2_9TELE</name>
<evidence type="ECO:0000256" key="3">
    <source>
        <dbReference type="ARBA" id="ARBA00022723"/>
    </source>
</evidence>
<dbReference type="Gene3D" id="3.30.160.60">
    <property type="entry name" value="Classic Zinc Finger"/>
    <property type="match status" value="8"/>
</dbReference>
<keyword evidence="4" id="KW-0677">Repeat</keyword>